<evidence type="ECO:0000313" key="1">
    <source>
        <dbReference type="EMBL" id="KAK7467456.1"/>
    </source>
</evidence>
<organism evidence="1 2">
    <name type="scientific">Marasmiellus scandens</name>
    <dbReference type="NCBI Taxonomy" id="2682957"/>
    <lineage>
        <taxon>Eukaryota</taxon>
        <taxon>Fungi</taxon>
        <taxon>Dikarya</taxon>
        <taxon>Basidiomycota</taxon>
        <taxon>Agaricomycotina</taxon>
        <taxon>Agaricomycetes</taxon>
        <taxon>Agaricomycetidae</taxon>
        <taxon>Agaricales</taxon>
        <taxon>Marasmiineae</taxon>
        <taxon>Omphalotaceae</taxon>
        <taxon>Marasmiellus</taxon>
    </lineage>
</organism>
<evidence type="ECO:0000313" key="2">
    <source>
        <dbReference type="Proteomes" id="UP001498398"/>
    </source>
</evidence>
<sequence>MASWKGILPWPFESYSAHKLAFLYLFDFSGSQKLHIPISRRPLKTAISAWEPLLARIDGCALLFFTIAHSKGDSFTRLIYNVLKTTSEEHDVLRSFLENFDRLQTGDVGSASEIGLQLRKAFIDHEVPVTRLKEFSMCVLGTIIIPFYQVPQSQCVITPLSVPTEIGKIFVDPDYSSDVDALQQTVLEKFWEQDDFANYLNTAQNFLILDANTAYQAFTTLEVAIEAMRLPGRPVQYICRHIDLRGDHELHVLEDGNILPIGETVSGGLQNQMPHPDLCNLRLAISRVAHMSGAVGFLSNVFGDEDCLRRAGLSEHGLYLNQARAIDSLFFKKLAFEAFRIELERAYVVSNEF</sequence>
<keyword evidence="2" id="KW-1185">Reference proteome</keyword>
<comment type="caution">
    <text evidence="1">The sequence shown here is derived from an EMBL/GenBank/DDBJ whole genome shotgun (WGS) entry which is preliminary data.</text>
</comment>
<reference evidence="1 2" key="1">
    <citation type="submission" date="2024-01" db="EMBL/GenBank/DDBJ databases">
        <title>A draft genome for the cacao thread blight pathogen Marasmiellus scandens.</title>
        <authorList>
            <person name="Baruah I.K."/>
            <person name="Leung J."/>
            <person name="Bukari Y."/>
            <person name="Amoako-Attah I."/>
            <person name="Meinhardt L.W."/>
            <person name="Bailey B.A."/>
            <person name="Cohen S.P."/>
        </authorList>
    </citation>
    <scope>NUCLEOTIDE SEQUENCE [LARGE SCALE GENOMIC DNA]</scope>
    <source>
        <strain evidence="1 2">GH-19</strain>
    </source>
</reference>
<dbReference type="Proteomes" id="UP001498398">
    <property type="component" value="Unassembled WGS sequence"/>
</dbReference>
<gene>
    <name evidence="1" type="ORF">VKT23_004509</name>
</gene>
<dbReference type="EMBL" id="JBANRG010000004">
    <property type="protein sequence ID" value="KAK7467456.1"/>
    <property type="molecule type" value="Genomic_DNA"/>
</dbReference>
<accession>A0ABR1JX81</accession>
<proteinExistence type="predicted"/>
<name>A0ABR1JX81_9AGAR</name>
<protein>
    <submittedName>
        <fullName evidence="1">Uncharacterized protein</fullName>
    </submittedName>
</protein>